<evidence type="ECO:0000313" key="1">
    <source>
        <dbReference type="EMBL" id="ASC69667.1"/>
    </source>
</evidence>
<accession>A0A1Z3HHI0</accession>
<evidence type="ECO:0008006" key="3">
    <source>
        <dbReference type="Google" id="ProtNLM"/>
    </source>
</evidence>
<dbReference type="AlphaFoldDB" id="A0A1Z3HHI0"/>
<gene>
    <name evidence="1" type="ORF">XM38_005960</name>
</gene>
<dbReference type="OrthoDB" id="480149at2"/>
<reference evidence="1 2" key="1">
    <citation type="journal article" date="2016" name="Biochim. Biophys. Acta">
        <title>Characterization of red-shifted phycobilisomes isolated from the chlorophyll f-containing cyanobacterium Halomicronema hongdechloris.</title>
        <authorList>
            <person name="Li Y."/>
            <person name="Lin Y."/>
            <person name="Garvey C.J."/>
            <person name="Birch D."/>
            <person name="Corkery R.W."/>
            <person name="Loughlin P.C."/>
            <person name="Scheer H."/>
            <person name="Willows R.D."/>
            <person name="Chen M."/>
        </authorList>
    </citation>
    <scope>NUCLEOTIDE SEQUENCE [LARGE SCALE GENOMIC DNA]</scope>
    <source>
        <strain evidence="1 2">C2206</strain>
    </source>
</reference>
<dbReference type="SUPFAM" id="SSF53448">
    <property type="entry name" value="Nucleotide-diphospho-sugar transferases"/>
    <property type="match status" value="1"/>
</dbReference>
<evidence type="ECO:0000313" key="2">
    <source>
        <dbReference type="Proteomes" id="UP000191901"/>
    </source>
</evidence>
<dbReference type="InterPro" id="IPR054619">
    <property type="entry name" value="Npun_R2821-like"/>
</dbReference>
<dbReference type="EMBL" id="CP021983">
    <property type="protein sequence ID" value="ASC69667.1"/>
    <property type="molecule type" value="Genomic_DNA"/>
</dbReference>
<dbReference type="Gene3D" id="3.90.550.10">
    <property type="entry name" value="Spore Coat Polysaccharide Biosynthesis Protein SpsA, Chain A"/>
    <property type="match status" value="1"/>
</dbReference>
<sequence>MVDGIYTLANDSVYDQLVALLNSIDANAAGNFPVCVIAYDDRLERVRAEVAQRSHVTLLEDAEIFQTWEDFSFQVWQTHPTALANWKAQGIQTRFYRVGENHRYGAFDQRAPFERFIYLDADTLVMGPLQPIFERLDADDVVVYDFQFKSPDHIFNLQCPHLHQIIAPQRFAKTIFCSGFYGAKRGLFPPQQRQWLIEQLAQGDAEALYLGAPNQSVLNYMVHKSQLSVSNLAHDWPSDRVTGNSVTSSHFQAQDQVLYDKGRRLTYLHFIGVSSQVFRRLCAGENLEFPYREVFLHYRYRHAPQQRPAFRGPLKPYKAPPPPLMQRVLRKLKLSS</sequence>
<dbReference type="STRING" id="1641165.XM38_25155"/>
<name>A0A1Z3HHI0_9CYAN</name>
<dbReference type="Proteomes" id="UP000191901">
    <property type="component" value="Chromosome"/>
</dbReference>
<protein>
    <recommendedName>
        <fullName evidence="3">Sugar transferase</fullName>
    </recommendedName>
</protein>
<organism evidence="1 2">
    <name type="scientific">Halomicronema hongdechloris C2206</name>
    <dbReference type="NCBI Taxonomy" id="1641165"/>
    <lineage>
        <taxon>Bacteria</taxon>
        <taxon>Bacillati</taxon>
        <taxon>Cyanobacteriota</taxon>
        <taxon>Cyanophyceae</taxon>
        <taxon>Nodosilineales</taxon>
        <taxon>Nodosilineaceae</taxon>
        <taxon>Halomicronema</taxon>
    </lineage>
</organism>
<dbReference type="InterPro" id="IPR029044">
    <property type="entry name" value="Nucleotide-diphossugar_trans"/>
</dbReference>
<proteinExistence type="predicted"/>
<dbReference type="NCBIfam" id="NF045582">
    <property type="entry name" value="Npun_R2823_gen"/>
    <property type="match status" value="1"/>
</dbReference>
<keyword evidence="2" id="KW-1185">Reference proteome</keyword>
<dbReference type="KEGG" id="hhg:XM38_005960"/>
<dbReference type="RefSeq" id="WP_080813706.1">
    <property type="nucleotide sequence ID" value="NZ_CP021983.2"/>
</dbReference>